<evidence type="ECO:0000313" key="4">
    <source>
        <dbReference type="EMBL" id="MFC5634665.1"/>
    </source>
</evidence>
<dbReference type="Proteomes" id="UP001596154">
    <property type="component" value="Unassembled WGS sequence"/>
</dbReference>
<name>A0ABW0UM67_9ACTN</name>
<dbReference type="Pfam" id="PF14016">
    <property type="entry name" value="DUF4232"/>
    <property type="match status" value="1"/>
</dbReference>
<accession>A0ABW0UM67</accession>
<feature type="chain" id="PRO_5045731912" evidence="2">
    <location>
        <begin position="26"/>
        <end position="340"/>
    </location>
</feature>
<feature type="region of interest" description="Disordered" evidence="1">
    <location>
        <begin position="23"/>
        <end position="90"/>
    </location>
</feature>
<evidence type="ECO:0000256" key="2">
    <source>
        <dbReference type="SAM" id="SignalP"/>
    </source>
</evidence>
<protein>
    <submittedName>
        <fullName evidence="4">DUF4232 domain-containing protein</fullName>
    </submittedName>
</protein>
<sequence>MRPATPLPVLGAVLAGAALVTSCGAEEPDSRGREAGSPLGGVSAQPLPTCSGQWHRYGDAPGTAGRPSEAAASPLPGRASPPPGHPADLERDGVRITALSTGSPGCESGLLAGFQITNRGAEANTYTITFSWTNDAGEAQATTEHTVSAVQPGRTVRRTLGAVAPGASRVRILEVRTVPTDQSPAPAGPCPSSGVRVYADEEADAAMGLRALSVRLENCGTRPYEVDGYPRLELLGEDHEPVTGVQVRHGGEGVASGTGADGAPRPVSLRPGERAHATLVWRNTVRHGEPVHAPYARVWAKPGAEPVLVTPELDLGTTGRLGVGPWKKEEEPPGDDRPPV</sequence>
<feature type="region of interest" description="Disordered" evidence="1">
    <location>
        <begin position="310"/>
        <end position="340"/>
    </location>
</feature>
<reference evidence="5" key="1">
    <citation type="journal article" date="2019" name="Int. J. Syst. Evol. Microbiol.">
        <title>The Global Catalogue of Microorganisms (GCM) 10K type strain sequencing project: providing services to taxonomists for standard genome sequencing and annotation.</title>
        <authorList>
            <consortium name="The Broad Institute Genomics Platform"/>
            <consortium name="The Broad Institute Genome Sequencing Center for Infectious Disease"/>
            <person name="Wu L."/>
            <person name="Ma J."/>
        </authorList>
    </citation>
    <scope>NUCLEOTIDE SEQUENCE [LARGE SCALE GENOMIC DNA]</scope>
    <source>
        <strain evidence="5">CGMCC 4.7248</strain>
    </source>
</reference>
<evidence type="ECO:0000313" key="5">
    <source>
        <dbReference type="Proteomes" id="UP001596154"/>
    </source>
</evidence>
<feature type="signal peptide" evidence="2">
    <location>
        <begin position="1"/>
        <end position="25"/>
    </location>
</feature>
<proteinExistence type="predicted"/>
<feature type="region of interest" description="Disordered" evidence="1">
    <location>
        <begin position="250"/>
        <end position="271"/>
    </location>
</feature>
<dbReference type="EMBL" id="JBHSNY010000004">
    <property type="protein sequence ID" value="MFC5634665.1"/>
    <property type="molecule type" value="Genomic_DNA"/>
</dbReference>
<dbReference type="InterPro" id="IPR025326">
    <property type="entry name" value="DUF4232"/>
</dbReference>
<feature type="domain" description="DUF4232" evidence="3">
    <location>
        <begin position="190"/>
        <end position="326"/>
    </location>
</feature>
<keyword evidence="2" id="KW-0732">Signal</keyword>
<dbReference type="RefSeq" id="WP_381020705.1">
    <property type="nucleotide sequence ID" value="NZ_JBHSNY010000004.1"/>
</dbReference>
<evidence type="ECO:0000256" key="1">
    <source>
        <dbReference type="SAM" id="MobiDB-lite"/>
    </source>
</evidence>
<organism evidence="4 5">
    <name type="scientific">Streptomyces bullii</name>
    <dbReference type="NCBI Taxonomy" id="349910"/>
    <lineage>
        <taxon>Bacteria</taxon>
        <taxon>Bacillati</taxon>
        <taxon>Actinomycetota</taxon>
        <taxon>Actinomycetes</taxon>
        <taxon>Kitasatosporales</taxon>
        <taxon>Streptomycetaceae</taxon>
        <taxon>Streptomyces</taxon>
    </lineage>
</organism>
<keyword evidence="5" id="KW-1185">Reference proteome</keyword>
<comment type="caution">
    <text evidence="4">The sequence shown here is derived from an EMBL/GenBank/DDBJ whole genome shotgun (WGS) entry which is preliminary data.</text>
</comment>
<gene>
    <name evidence="4" type="ORF">ACFPZJ_12935</name>
</gene>
<feature type="compositionally biased region" description="Basic and acidic residues" evidence="1">
    <location>
        <begin position="326"/>
        <end position="340"/>
    </location>
</feature>
<evidence type="ECO:0000259" key="3">
    <source>
        <dbReference type="Pfam" id="PF14016"/>
    </source>
</evidence>
<dbReference type="PROSITE" id="PS51257">
    <property type="entry name" value="PROKAR_LIPOPROTEIN"/>
    <property type="match status" value="1"/>
</dbReference>